<evidence type="ECO:0000256" key="1">
    <source>
        <dbReference type="SAM" id="MobiDB-lite"/>
    </source>
</evidence>
<sequence length="115" mass="12574">MIHISPILYFQVVPNSKFPFLIPFQSCVPSYFGFTPASGLRARGISNCLIDAPESSPESSEGPPPPPPGGEPPAESQIHGDTIEMREVAARLCRDYLHGAWKKVTAQSIGFKHIR</sequence>
<protein>
    <submittedName>
        <fullName evidence="2">Uncharacterized protein</fullName>
    </submittedName>
</protein>
<gene>
    <name evidence="2" type="ORF">YQE_01833</name>
</gene>
<organism evidence="2">
    <name type="scientific">Dendroctonus ponderosae</name>
    <name type="common">Mountain pine beetle</name>
    <dbReference type="NCBI Taxonomy" id="77166"/>
    <lineage>
        <taxon>Eukaryota</taxon>
        <taxon>Metazoa</taxon>
        <taxon>Ecdysozoa</taxon>
        <taxon>Arthropoda</taxon>
        <taxon>Hexapoda</taxon>
        <taxon>Insecta</taxon>
        <taxon>Pterygota</taxon>
        <taxon>Neoptera</taxon>
        <taxon>Endopterygota</taxon>
        <taxon>Coleoptera</taxon>
        <taxon>Polyphaga</taxon>
        <taxon>Cucujiformia</taxon>
        <taxon>Curculionidae</taxon>
        <taxon>Scolytinae</taxon>
        <taxon>Dendroctonus</taxon>
    </lineage>
</organism>
<proteinExistence type="predicted"/>
<feature type="region of interest" description="Disordered" evidence="1">
    <location>
        <begin position="50"/>
        <end position="81"/>
    </location>
</feature>
<dbReference type="HOGENOM" id="CLU_2111342_0_0_1"/>
<dbReference type="OrthoDB" id="3649325at2759"/>
<dbReference type="Gene3D" id="3.30.200.20">
    <property type="entry name" value="Phosphorylase Kinase, domain 1"/>
    <property type="match status" value="1"/>
</dbReference>
<feature type="compositionally biased region" description="Low complexity" evidence="1">
    <location>
        <begin position="52"/>
        <end position="61"/>
    </location>
</feature>
<evidence type="ECO:0000313" key="2">
    <source>
        <dbReference type="EMBL" id="ENN81773.1"/>
    </source>
</evidence>
<feature type="compositionally biased region" description="Pro residues" evidence="1">
    <location>
        <begin position="62"/>
        <end position="71"/>
    </location>
</feature>
<feature type="non-terminal residue" evidence="2">
    <location>
        <position position="1"/>
    </location>
</feature>
<accession>N6TUM4</accession>
<dbReference type="AlphaFoldDB" id="N6TUM4"/>
<reference evidence="2" key="1">
    <citation type="journal article" date="2013" name="Genome Biol.">
        <title>Draft genome of the mountain pine beetle, Dendroctonus ponderosae Hopkins, a major forest pest.</title>
        <authorList>
            <person name="Keeling C.I."/>
            <person name="Yuen M.M."/>
            <person name="Liao N.Y."/>
            <person name="Docking T.R."/>
            <person name="Chan S.K."/>
            <person name="Taylor G.A."/>
            <person name="Palmquist D.L."/>
            <person name="Jackman S.D."/>
            <person name="Nguyen A."/>
            <person name="Li M."/>
            <person name="Henderson H."/>
            <person name="Janes J.K."/>
            <person name="Zhao Y."/>
            <person name="Pandoh P."/>
            <person name="Moore R."/>
            <person name="Sperling F.A."/>
            <person name="Huber D.P."/>
            <person name="Birol I."/>
            <person name="Jones S.J."/>
            <person name="Bohlmann J."/>
        </authorList>
    </citation>
    <scope>NUCLEOTIDE SEQUENCE</scope>
</reference>
<name>N6TUM4_DENPD</name>
<dbReference type="EMBL" id="KB740063">
    <property type="protein sequence ID" value="ENN81773.1"/>
    <property type="molecule type" value="Genomic_DNA"/>
</dbReference>